<comment type="similarity">
    <text evidence="1">Belongs to the sel-1 family.</text>
</comment>
<dbReference type="AlphaFoldDB" id="S7MKW8"/>
<dbReference type="EMBL" id="KE161494">
    <property type="protein sequence ID" value="EPQ04165.1"/>
    <property type="molecule type" value="Genomic_DNA"/>
</dbReference>
<dbReference type="PANTHER" id="PTHR11102">
    <property type="entry name" value="SEL-1-LIKE PROTEIN"/>
    <property type="match status" value="1"/>
</dbReference>
<dbReference type="InterPro" id="IPR050767">
    <property type="entry name" value="Sel1_AlgK"/>
</dbReference>
<dbReference type="InterPro" id="IPR006597">
    <property type="entry name" value="Sel1-like"/>
</dbReference>
<name>S7MKW8_MYOBR</name>
<dbReference type="Gene3D" id="1.25.40.10">
    <property type="entry name" value="Tetratricopeptide repeat domain"/>
    <property type="match status" value="1"/>
</dbReference>
<evidence type="ECO:0000313" key="2">
    <source>
        <dbReference type="EMBL" id="EPQ04165.1"/>
    </source>
</evidence>
<keyword evidence="3" id="KW-1185">Reference proteome</keyword>
<dbReference type="InterPro" id="IPR011990">
    <property type="entry name" value="TPR-like_helical_dom_sf"/>
</dbReference>
<dbReference type="PANTHER" id="PTHR11102:SF147">
    <property type="entry name" value="SEL1L ADAPTOR SUBUNIT OF ERAD E3 UBIQUITIN LIGASE"/>
    <property type="match status" value="1"/>
</dbReference>
<organism evidence="2 3">
    <name type="scientific">Myotis brandtii</name>
    <name type="common">Brandt's bat</name>
    <dbReference type="NCBI Taxonomy" id="109478"/>
    <lineage>
        <taxon>Eukaryota</taxon>
        <taxon>Metazoa</taxon>
        <taxon>Chordata</taxon>
        <taxon>Craniata</taxon>
        <taxon>Vertebrata</taxon>
        <taxon>Euteleostomi</taxon>
        <taxon>Mammalia</taxon>
        <taxon>Eutheria</taxon>
        <taxon>Laurasiatheria</taxon>
        <taxon>Chiroptera</taxon>
        <taxon>Yangochiroptera</taxon>
        <taxon>Vespertilionidae</taxon>
        <taxon>Myotis</taxon>
    </lineage>
</organism>
<gene>
    <name evidence="2" type="ORF">D623_10029060</name>
</gene>
<proteinExistence type="inferred from homology"/>
<evidence type="ECO:0000313" key="3">
    <source>
        <dbReference type="Proteomes" id="UP000052978"/>
    </source>
</evidence>
<protein>
    <submittedName>
        <fullName evidence="2">Protein sel-1 like protein 2</fullName>
    </submittedName>
</protein>
<dbReference type="GO" id="GO:0005789">
    <property type="term" value="C:endoplasmic reticulum membrane"/>
    <property type="evidence" value="ECO:0007669"/>
    <property type="project" value="TreeGrafter"/>
</dbReference>
<dbReference type="Pfam" id="PF08238">
    <property type="entry name" value="Sel1"/>
    <property type="match status" value="3"/>
</dbReference>
<dbReference type="SMART" id="SM00671">
    <property type="entry name" value="SEL1"/>
    <property type="match status" value="2"/>
</dbReference>
<evidence type="ECO:0000256" key="1">
    <source>
        <dbReference type="ARBA" id="ARBA00038101"/>
    </source>
</evidence>
<dbReference type="SUPFAM" id="SSF81901">
    <property type="entry name" value="HCP-like"/>
    <property type="match status" value="1"/>
</dbReference>
<sequence>MEKMADALLFGNFGMQNITAAIQLYELLAKEGSYKAQNMYLEGNDAAPQNNATAFKYFSMAANKSGQPLAIYYLAEMYATGAGVLRSCRTAVEIHNMSANHLAEEEELMDRKRCKKNATGGGTKKFKMVWDKKAGELELDLENA</sequence>
<dbReference type="GO" id="GO:0036503">
    <property type="term" value="P:ERAD pathway"/>
    <property type="evidence" value="ECO:0007669"/>
    <property type="project" value="TreeGrafter"/>
</dbReference>
<dbReference type="Proteomes" id="UP000052978">
    <property type="component" value="Unassembled WGS sequence"/>
</dbReference>
<reference evidence="2 3" key="1">
    <citation type="journal article" date="2013" name="Nat. Commun.">
        <title>Genome analysis reveals insights into physiology and longevity of the Brandt's bat Myotis brandtii.</title>
        <authorList>
            <person name="Seim I."/>
            <person name="Fang X."/>
            <person name="Xiong Z."/>
            <person name="Lobanov A.V."/>
            <person name="Huang Z."/>
            <person name="Ma S."/>
            <person name="Feng Y."/>
            <person name="Turanov A.A."/>
            <person name="Zhu Y."/>
            <person name="Lenz T.L."/>
            <person name="Gerashchenko M.V."/>
            <person name="Fan D."/>
            <person name="Hee Yim S."/>
            <person name="Yao X."/>
            <person name="Jordan D."/>
            <person name="Xiong Y."/>
            <person name="Ma Y."/>
            <person name="Lyapunov A.N."/>
            <person name="Chen G."/>
            <person name="Kulakova O.I."/>
            <person name="Sun Y."/>
            <person name="Lee S.G."/>
            <person name="Bronson R.T."/>
            <person name="Moskalev A.A."/>
            <person name="Sunyaev S.R."/>
            <person name="Zhang G."/>
            <person name="Krogh A."/>
            <person name="Wang J."/>
            <person name="Gladyshev V.N."/>
        </authorList>
    </citation>
    <scope>NUCLEOTIDE SEQUENCE [LARGE SCALE GENOMIC DNA]</scope>
</reference>
<accession>S7MKW8</accession>